<dbReference type="PRINTS" id="PR02050">
    <property type="entry name" value="B14GALTRFASE"/>
</dbReference>
<reference evidence="5" key="2">
    <citation type="journal article" date="2022" name="Res Sq">
        <title>Comparative Genomics Reveals Insights into the Divergent Evolution of Astigmatic Mites and Household Pest Adaptations.</title>
        <authorList>
            <person name="Xiong Q."/>
            <person name="Wan A.T.-Y."/>
            <person name="Liu X.-Y."/>
            <person name="Fung C.S.-H."/>
            <person name="Xiao X."/>
            <person name="Malainual N."/>
            <person name="Hou J."/>
            <person name="Wang L."/>
            <person name="Wang M."/>
            <person name="Yang K."/>
            <person name="Cui Y."/>
            <person name="Leung E."/>
            <person name="Nong W."/>
            <person name="Shin S.-K."/>
            <person name="Au S."/>
            <person name="Jeong K.Y."/>
            <person name="Chew F.T."/>
            <person name="Hui J."/>
            <person name="Leung T.F."/>
            <person name="Tungtrongchitr A."/>
            <person name="Zhong N."/>
            <person name="Liu Z."/>
            <person name="Tsui S."/>
        </authorList>
    </citation>
    <scope>NUCLEOTIDE SEQUENCE</scope>
    <source>
        <strain evidence="5">Derf</strain>
        <tissue evidence="5">Whole organism</tissue>
    </source>
</reference>
<organism evidence="5 6">
    <name type="scientific">Dermatophagoides farinae</name>
    <name type="common">American house dust mite</name>
    <dbReference type="NCBI Taxonomy" id="6954"/>
    <lineage>
        <taxon>Eukaryota</taxon>
        <taxon>Metazoa</taxon>
        <taxon>Ecdysozoa</taxon>
        <taxon>Arthropoda</taxon>
        <taxon>Chelicerata</taxon>
        <taxon>Arachnida</taxon>
        <taxon>Acari</taxon>
        <taxon>Acariformes</taxon>
        <taxon>Sarcoptiformes</taxon>
        <taxon>Astigmata</taxon>
        <taxon>Psoroptidia</taxon>
        <taxon>Analgoidea</taxon>
        <taxon>Pyroglyphidae</taxon>
        <taxon>Dermatophagoidinae</taxon>
        <taxon>Dermatophagoides</taxon>
    </lineage>
</organism>
<feature type="transmembrane region" description="Helical" evidence="3">
    <location>
        <begin position="12"/>
        <end position="31"/>
    </location>
</feature>
<keyword evidence="6" id="KW-1185">Reference proteome</keyword>
<dbReference type="Gene3D" id="3.90.550.10">
    <property type="entry name" value="Spore Coat Polysaccharide Biosynthesis Protein SpsA, Chain A"/>
    <property type="match status" value="2"/>
</dbReference>
<dbReference type="InterPro" id="IPR003859">
    <property type="entry name" value="Galactosyl_T"/>
</dbReference>
<dbReference type="Proteomes" id="UP000790347">
    <property type="component" value="Unassembled WGS sequence"/>
</dbReference>
<feature type="compositionally biased region" description="Basic residues" evidence="2">
    <location>
        <begin position="284"/>
        <end position="295"/>
    </location>
</feature>
<dbReference type="EMBL" id="ASGP02000001">
    <property type="protein sequence ID" value="KAH9527067.1"/>
    <property type="molecule type" value="Genomic_DNA"/>
</dbReference>
<sequence length="295" mass="34577">MIKLSLKNVSISILILFTIFTIIIFSNLFILNRESQCLQSYVEHQTLINSIRKSTRTITNVNHDVNHLAILIPFREPQNSCTYIVMHDVDLLPLNDQLSYGFPARGPFHVSSPDLHPKYHYETYVGGILLMTNEHFKLVNGFSTNYFGMGIRRFVCHHNESLSPNNNNNNCHLISDDEFYARLKEANLQIYRPENIKTNQSNTFIHIHDQNIYKRDTAKLFNQKEITRRRDRQTGLNTTKFNLLTIYNMTIENIEFRIFNVAIYCNVDRTPWCLKPSSSSSSIKFKKQQQPKNRR</sequence>
<dbReference type="GO" id="GO:0030166">
    <property type="term" value="P:proteoglycan biosynthetic process"/>
    <property type="evidence" value="ECO:0007669"/>
    <property type="project" value="TreeGrafter"/>
</dbReference>
<evidence type="ECO:0000256" key="1">
    <source>
        <dbReference type="ARBA" id="ARBA00022679"/>
    </source>
</evidence>
<dbReference type="Pfam" id="PF02709">
    <property type="entry name" value="Glyco_transf_7C"/>
    <property type="match status" value="1"/>
</dbReference>
<keyword evidence="1" id="KW-0808">Transferase</keyword>
<evidence type="ECO:0000256" key="3">
    <source>
        <dbReference type="SAM" id="Phobius"/>
    </source>
</evidence>
<protein>
    <submittedName>
        <fullName evidence="5">Beta-1,4-galactosyltransferase 7</fullName>
    </submittedName>
</protein>
<dbReference type="SUPFAM" id="SSF53448">
    <property type="entry name" value="Nucleotide-diphospho-sugar transferases"/>
    <property type="match status" value="1"/>
</dbReference>
<dbReference type="GO" id="GO:0005975">
    <property type="term" value="P:carbohydrate metabolic process"/>
    <property type="evidence" value="ECO:0007669"/>
    <property type="project" value="InterPro"/>
</dbReference>
<dbReference type="PANTHER" id="PTHR19300">
    <property type="entry name" value="BETA-1,4-GALACTOSYLTRANSFERASE"/>
    <property type="match status" value="1"/>
</dbReference>
<evidence type="ECO:0000313" key="6">
    <source>
        <dbReference type="Proteomes" id="UP000790347"/>
    </source>
</evidence>
<comment type="caution">
    <text evidence="5">The sequence shown here is derived from an EMBL/GenBank/DDBJ whole genome shotgun (WGS) entry which is preliminary data.</text>
</comment>
<dbReference type="AlphaFoldDB" id="A0A922LAU9"/>
<evidence type="ECO:0000313" key="5">
    <source>
        <dbReference type="EMBL" id="KAH9527067.1"/>
    </source>
</evidence>
<dbReference type="GO" id="GO:0046525">
    <property type="term" value="F:xylosylprotein 4-beta-galactosyltransferase activity"/>
    <property type="evidence" value="ECO:0007669"/>
    <property type="project" value="TreeGrafter"/>
</dbReference>
<reference evidence="5" key="1">
    <citation type="submission" date="2013-05" db="EMBL/GenBank/DDBJ databases">
        <authorList>
            <person name="Yim A.K.Y."/>
            <person name="Chan T.F."/>
            <person name="Ji K.M."/>
            <person name="Liu X.Y."/>
            <person name="Zhou J.W."/>
            <person name="Li R.Q."/>
            <person name="Yang K.Y."/>
            <person name="Li J."/>
            <person name="Li M."/>
            <person name="Law P.T.W."/>
            <person name="Wu Y.L."/>
            <person name="Cai Z.L."/>
            <person name="Qin H."/>
            <person name="Bao Y."/>
            <person name="Leung R.K.K."/>
            <person name="Ng P.K.S."/>
            <person name="Zou J."/>
            <person name="Zhong X.J."/>
            <person name="Ran P.X."/>
            <person name="Zhong N.S."/>
            <person name="Liu Z.G."/>
            <person name="Tsui S.K.W."/>
        </authorList>
    </citation>
    <scope>NUCLEOTIDE SEQUENCE</scope>
    <source>
        <strain evidence="5">Derf</strain>
        <tissue evidence="5">Whole organism</tissue>
    </source>
</reference>
<keyword evidence="3" id="KW-1133">Transmembrane helix</keyword>
<feature type="region of interest" description="Disordered" evidence="2">
    <location>
        <begin position="276"/>
        <end position="295"/>
    </location>
</feature>
<gene>
    <name evidence="5" type="primary">B4GALT7</name>
    <name evidence="5" type="ORF">DERF_001113</name>
</gene>
<name>A0A922LAU9_DERFA</name>
<proteinExistence type="predicted"/>
<evidence type="ECO:0000256" key="2">
    <source>
        <dbReference type="SAM" id="MobiDB-lite"/>
    </source>
</evidence>
<evidence type="ECO:0000259" key="4">
    <source>
        <dbReference type="Pfam" id="PF02709"/>
    </source>
</evidence>
<accession>A0A922LAU9</accession>
<feature type="domain" description="Galactosyltransferase C-terminal" evidence="4">
    <location>
        <begin position="107"/>
        <end position="150"/>
    </location>
</feature>
<keyword evidence="3" id="KW-0472">Membrane</keyword>
<dbReference type="InterPro" id="IPR029044">
    <property type="entry name" value="Nucleotide-diphossugar_trans"/>
</dbReference>
<dbReference type="GO" id="GO:0005794">
    <property type="term" value="C:Golgi apparatus"/>
    <property type="evidence" value="ECO:0007669"/>
    <property type="project" value="TreeGrafter"/>
</dbReference>
<dbReference type="InterPro" id="IPR027791">
    <property type="entry name" value="Galactosyl_T_C"/>
</dbReference>
<dbReference type="PANTHER" id="PTHR19300:SF30">
    <property type="entry name" value="BETA-1,4-GALACTOSYLTRANSFERASE 7"/>
    <property type="match status" value="1"/>
</dbReference>
<keyword evidence="3" id="KW-0812">Transmembrane</keyword>